<sequence>MARPISQWFPNEVLTQIVQAASKKADTAAFCQVSKLFYGLSVPILYHSVYLKTDTNGASDCITQFCDSIAYNPSLAPLVRFVRLDMFPNRLQTDSVLESFKLLTCLEALSMKLWLKTEIELKKFREWAFPRLAKCHLGLIVDMEPGTAPALSSFLSGHPSVTSFWFWSATRLVVKEPFFISLPNLQHFRGLASLTPALMAGHLRGARLDWGKEDDDSDVEKTIVALKQLTSGGTPFICANDACDDQFAKILRSLSKNIPYITTLEMRVFGIDNSGEPQRSRDKLVAHVKKYLPHFMCLAFISIEIECPTWSNRFSQKEAERATADFDKLCPTLEACSFTDFAFKKCNGSWEEFPYMHFYEFSGMNTQACMHPFLIF</sequence>
<keyword evidence="2" id="KW-1185">Reference proteome</keyword>
<dbReference type="EMBL" id="JACAZH010000006">
    <property type="protein sequence ID" value="KAF7366821.1"/>
    <property type="molecule type" value="Genomic_DNA"/>
</dbReference>
<accession>A0A8H7DCR5</accession>
<name>A0A8H7DCR5_9AGAR</name>
<protein>
    <submittedName>
        <fullName evidence="1">Uncharacterized protein</fullName>
    </submittedName>
</protein>
<evidence type="ECO:0000313" key="2">
    <source>
        <dbReference type="Proteomes" id="UP000623467"/>
    </source>
</evidence>
<dbReference type="AlphaFoldDB" id="A0A8H7DCR5"/>
<gene>
    <name evidence="1" type="ORF">MSAN_00940400</name>
</gene>
<dbReference type="OrthoDB" id="3019605at2759"/>
<reference evidence="1" key="1">
    <citation type="submission" date="2020-05" db="EMBL/GenBank/DDBJ databases">
        <title>Mycena genomes resolve the evolution of fungal bioluminescence.</title>
        <authorList>
            <person name="Tsai I.J."/>
        </authorList>
    </citation>
    <scope>NUCLEOTIDE SEQUENCE</scope>
    <source>
        <strain evidence="1">160909Yilan</strain>
    </source>
</reference>
<organism evidence="1 2">
    <name type="scientific">Mycena sanguinolenta</name>
    <dbReference type="NCBI Taxonomy" id="230812"/>
    <lineage>
        <taxon>Eukaryota</taxon>
        <taxon>Fungi</taxon>
        <taxon>Dikarya</taxon>
        <taxon>Basidiomycota</taxon>
        <taxon>Agaricomycotina</taxon>
        <taxon>Agaricomycetes</taxon>
        <taxon>Agaricomycetidae</taxon>
        <taxon>Agaricales</taxon>
        <taxon>Marasmiineae</taxon>
        <taxon>Mycenaceae</taxon>
        <taxon>Mycena</taxon>
    </lineage>
</organism>
<proteinExistence type="predicted"/>
<evidence type="ECO:0000313" key="1">
    <source>
        <dbReference type="EMBL" id="KAF7366821.1"/>
    </source>
</evidence>
<comment type="caution">
    <text evidence="1">The sequence shown here is derived from an EMBL/GenBank/DDBJ whole genome shotgun (WGS) entry which is preliminary data.</text>
</comment>
<dbReference type="Proteomes" id="UP000623467">
    <property type="component" value="Unassembled WGS sequence"/>
</dbReference>